<dbReference type="InterPro" id="IPR035940">
    <property type="entry name" value="CAP_sf"/>
</dbReference>
<accession>A0ABV7R349</accession>
<dbReference type="Gene3D" id="3.40.33.10">
    <property type="entry name" value="CAP"/>
    <property type="match status" value="1"/>
</dbReference>
<dbReference type="CDD" id="cd05379">
    <property type="entry name" value="CAP_bacterial"/>
    <property type="match status" value="1"/>
</dbReference>
<proteinExistence type="predicted"/>
<feature type="signal peptide" evidence="1">
    <location>
        <begin position="1"/>
        <end position="16"/>
    </location>
</feature>
<dbReference type="InterPro" id="IPR014044">
    <property type="entry name" value="CAP_dom"/>
</dbReference>
<protein>
    <submittedName>
        <fullName evidence="3">CAP domain-containing protein</fullName>
    </submittedName>
</protein>
<organism evidence="3 4">
    <name type="scientific">Paracoccus mangrovi</name>
    <dbReference type="NCBI Taxonomy" id="1715645"/>
    <lineage>
        <taxon>Bacteria</taxon>
        <taxon>Pseudomonadati</taxon>
        <taxon>Pseudomonadota</taxon>
        <taxon>Alphaproteobacteria</taxon>
        <taxon>Rhodobacterales</taxon>
        <taxon>Paracoccaceae</taxon>
        <taxon>Paracoccus</taxon>
    </lineage>
</organism>
<name>A0ABV7R349_9RHOB</name>
<gene>
    <name evidence="3" type="ORF">ACFOMH_07230</name>
</gene>
<evidence type="ECO:0000313" key="3">
    <source>
        <dbReference type="EMBL" id="MFC3527968.1"/>
    </source>
</evidence>
<dbReference type="Pfam" id="PF00188">
    <property type="entry name" value="CAP"/>
    <property type="match status" value="1"/>
</dbReference>
<dbReference type="PANTHER" id="PTHR31157:SF1">
    <property type="entry name" value="SCP DOMAIN-CONTAINING PROTEIN"/>
    <property type="match status" value="1"/>
</dbReference>
<keyword evidence="1" id="KW-0732">Signal</keyword>
<comment type="caution">
    <text evidence="3">The sequence shown here is derived from an EMBL/GenBank/DDBJ whole genome shotgun (WGS) entry which is preliminary data.</text>
</comment>
<evidence type="ECO:0000313" key="4">
    <source>
        <dbReference type="Proteomes" id="UP001595721"/>
    </source>
</evidence>
<dbReference type="PROSITE" id="PS51257">
    <property type="entry name" value="PROKAR_LIPOPROTEIN"/>
    <property type="match status" value="1"/>
</dbReference>
<feature type="domain" description="SCP" evidence="2">
    <location>
        <begin position="53"/>
        <end position="166"/>
    </location>
</feature>
<dbReference type="SUPFAM" id="SSF55797">
    <property type="entry name" value="PR-1-like"/>
    <property type="match status" value="1"/>
</dbReference>
<feature type="chain" id="PRO_5045573283" evidence="1">
    <location>
        <begin position="17"/>
        <end position="189"/>
    </location>
</feature>
<sequence>MQKFSILALVSVLALAACQSPGGQQLGPDGQPLPVAYKITGREEAQIPGRVLGQVNALRANVGAPAMVQNPMLDAAAKAHARDMSAQNRAWHFGSDGSSPLERVRRQGYSGHLIGENISETYENEITTLNAWMQNRDTRDIIMDPRATELGMGWYQEPSGKIWWVMVTGGAATMPLNPAGGYGMAFAAN</sequence>
<dbReference type="RefSeq" id="WP_374427797.1">
    <property type="nucleotide sequence ID" value="NZ_JBHRXJ010000004.1"/>
</dbReference>
<dbReference type="EMBL" id="JBHRXJ010000004">
    <property type="protein sequence ID" value="MFC3527968.1"/>
    <property type="molecule type" value="Genomic_DNA"/>
</dbReference>
<dbReference type="PANTHER" id="PTHR31157">
    <property type="entry name" value="SCP DOMAIN-CONTAINING PROTEIN"/>
    <property type="match status" value="1"/>
</dbReference>
<reference evidence="4" key="1">
    <citation type="journal article" date="2019" name="Int. J. Syst. Evol. Microbiol.">
        <title>The Global Catalogue of Microorganisms (GCM) 10K type strain sequencing project: providing services to taxonomists for standard genome sequencing and annotation.</title>
        <authorList>
            <consortium name="The Broad Institute Genomics Platform"/>
            <consortium name="The Broad Institute Genome Sequencing Center for Infectious Disease"/>
            <person name="Wu L."/>
            <person name="Ma J."/>
        </authorList>
    </citation>
    <scope>NUCLEOTIDE SEQUENCE [LARGE SCALE GENOMIC DNA]</scope>
    <source>
        <strain evidence="4">KCTC 42899</strain>
    </source>
</reference>
<evidence type="ECO:0000259" key="2">
    <source>
        <dbReference type="Pfam" id="PF00188"/>
    </source>
</evidence>
<keyword evidence="4" id="KW-1185">Reference proteome</keyword>
<dbReference type="Proteomes" id="UP001595721">
    <property type="component" value="Unassembled WGS sequence"/>
</dbReference>
<evidence type="ECO:0000256" key="1">
    <source>
        <dbReference type="SAM" id="SignalP"/>
    </source>
</evidence>